<dbReference type="InterPro" id="IPR000644">
    <property type="entry name" value="CBS_dom"/>
</dbReference>
<dbReference type="InterPro" id="IPR051257">
    <property type="entry name" value="Diverse_CBS-Domain"/>
</dbReference>
<dbReference type="SMART" id="SM00116">
    <property type="entry name" value="CBS"/>
    <property type="match status" value="2"/>
</dbReference>
<keyword evidence="1 2" id="KW-0129">CBS domain</keyword>
<dbReference type="PANTHER" id="PTHR43080:SF29">
    <property type="entry name" value="OS02G0818000 PROTEIN"/>
    <property type="match status" value="1"/>
</dbReference>
<dbReference type="Gene3D" id="3.10.580.10">
    <property type="entry name" value="CBS-domain"/>
    <property type="match status" value="1"/>
</dbReference>
<dbReference type="Proteomes" id="UP001501116">
    <property type="component" value="Unassembled WGS sequence"/>
</dbReference>
<dbReference type="PANTHER" id="PTHR43080">
    <property type="entry name" value="CBS DOMAIN-CONTAINING PROTEIN CBSX3, MITOCHONDRIAL"/>
    <property type="match status" value="1"/>
</dbReference>
<evidence type="ECO:0000313" key="4">
    <source>
        <dbReference type="EMBL" id="GAA1965277.1"/>
    </source>
</evidence>
<protein>
    <submittedName>
        <fullName evidence="4">CBS domain-containing protein</fullName>
    </submittedName>
</protein>
<keyword evidence="5" id="KW-1185">Reference proteome</keyword>
<accession>A0ABN2R8R0</accession>
<evidence type="ECO:0000259" key="3">
    <source>
        <dbReference type="PROSITE" id="PS51371"/>
    </source>
</evidence>
<dbReference type="SUPFAM" id="SSF54631">
    <property type="entry name" value="CBS-domain pair"/>
    <property type="match status" value="1"/>
</dbReference>
<evidence type="ECO:0000256" key="1">
    <source>
        <dbReference type="ARBA" id="ARBA00023122"/>
    </source>
</evidence>
<dbReference type="PROSITE" id="PS51371">
    <property type="entry name" value="CBS"/>
    <property type="match status" value="2"/>
</dbReference>
<reference evidence="4 5" key="1">
    <citation type="journal article" date="2019" name="Int. J. Syst. Evol. Microbiol.">
        <title>The Global Catalogue of Microorganisms (GCM) 10K type strain sequencing project: providing services to taxonomists for standard genome sequencing and annotation.</title>
        <authorList>
            <consortium name="The Broad Institute Genomics Platform"/>
            <consortium name="The Broad Institute Genome Sequencing Center for Infectious Disease"/>
            <person name="Wu L."/>
            <person name="Ma J."/>
        </authorList>
    </citation>
    <scope>NUCLEOTIDE SEQUENCE [LARGE SCALE GENOMIC DNA]</scope>
    <source>
        <strain evidence="4 5">JCM 14545</strain>
    </source>
</reference>
<dbReference type="RefSeq" id="WP_344421085.1">
    <property type="nucleotide sequence ID" value="NZ_BAAANN010000016.1"/>
</dbReference>
<organism evidence="4 5">
    <name type="scientific">Amycolatopsis minnesotensis</name>
    <dbReference type="NCBI Taxonomy" id="337894"/>
    <lineage>
        <taxon>Bacteria</taxon>
        <taxon>Bacillati</taxon>
        <taxon>Actinomycetota</taxon>
        <taxon>Actinomycetes</taxon>
        <taxon>Pseudonocardiales</taxon>
        <taxon>Pseudonocardiaceae</taxon>
        <taxon>Amycolatopsis</taxon>
    </lineage>
</organism>
<dbReference type="Pfam" id="PF00571">
    <property type="entry name" value="CBS"/>
    <property type="match status" value="2"/>
</dbReference>
<feature type="domain" description="CBS" evidence="3">
    <location>
        <begin position="7"/>
        <end position="69"/>
    </location>
</feature>
<comment type="caution">
    <text evidence="4">The sequence shown here is derived from an EMBL/GenBank/DDBJ whole genome shotgun (WGS) entry which is preliminary data.</text>
</comment>
<dbReference type="InterPro" id="IPR046342">
    <property type="entry name" value="CBS_dom_sf"/>
</dbReference>
<evidence type="ECO:0000313" key="5">
    <source>
        <dbReference type="Proteomes" id="UP001501116"/>
    </source>
</evidence>
<feature type="domain" description="CBS" evidence="3">
    <location>
        <begin position="83"/>
        <end position="138"/>
    </location>
</feature>
<name>A0ABN2R8R0_9PSEU</name>
<sequence>MQAHDVMTSPVRTVTPETTVKDAASLLASHGFTALPVLDDTERLIGIVTEADLIRGRFPRDPRYHHGDAAMPAAAPATVGEVMTTPAIGMGAGADVVDLASVMLTDGVRSLPIVDGSTVIGIVTRRDLLRTLARDDRTISADIRHQLAMYGAAGRWSVRVDDGVVAIGDEFDNETDRHVATVLAEAVPGVTAVHVVSETTGNDHLPG</sequence>
<proteinExistence type="predicted"/>
<evidence type="ECO:0000256" key="2">
    <source>
        <dbReference type="PROSITE-ProRule" id="PRU00703"/>
    </source>
</evidence>
<gene>
    <name evidence="4" type="ORF">GCM10009754_41660</name>
</gene>
<dbReference type="CDD" id="cd04586">
    <property type="entry name" value="CBS_pair_BON_assoc"/>
    <property type="match status" value="1"/>
</dbReference>
<dbReference type="EMBL" id="BAAANN010000016">
    <property type="protein sequence ID" value="GAA1965277.1"/>
    <property type="molecule type" value="Genomic_DNA"/>
</dbReference>